<dbReference type="EMBL" id="BAFD01000115">
    <property type="protein sequence ID" value="GAB46327.1"/>
    <property type="molecule type" value="Genomic_DNA"/>
</dbReference>
<proteinExistence type="predicted"/>
<sequence>MNVPLLGDVSVRERFYAVTRPLCPVVPGQRAPVTGVDRRPERVVWDEILDESGHFPVGGRMANRRPVMGADNR</sequence>
<organism evidence="1 2">
    <name type="scientific">Gordonia terrae NBRC 100016</name>
    <dbReference type="NCBI Taxonomy" id="1089454"/>
    <lineage>
        <taxon>Bacteria</taxon>
        <taxon>Bacillati</taxon>
        <taxon>Actinomycetota</taxon>
        <taxon>Actinomycetes</taxon>
        <taxon>Mycobacteriales</taxon>
        <taxon>Gordoniaceae</taxon>
        <taxon>Gordonia</taxon>
    </lineage>
</organism>
<protein>
    <submittedName>
        <fullName evidence="1">Uncharacterized protein</fullName>
    </submittedName>
</protein>
<evidence type="ECO:0000313" key="2">
    <source>
        <dbReference type="Proteomes" id="UP000004881"/>
    </source>
</evidence>
<keyword evidence="2" id="KW-1185">Reference proteome</keyword>
<comment type="caution">
    <text evidence="1">The sequence shown here is derived from an EMBL/GenBank/DDBJ whole genome shotgun (WGS) entry which is preliminary data.</text>
</comment>
<evidence type="ECO:0000313" key="1">
    <source>
        <dbReference type="EMBL" id="GAB46327.1"/>
    </source>
</evidence>
<name>A0ABQ0HKC4_9ACTN</name>
<gene>
    <name evidence="1" type="ORF">GOTRE_150_00690</name>
</gene>
<dbReference type="Proteomes" id="UP000004881">
    <property type="component" value="Unassembled WGS sequence"/>
</dbReference>
<reference evidence="1 2" key="1">
    <citation type="submission" date="2012-02" db="EMBL/GenBank/DDBJ databases">
        <title>Whole genome shotgun sequence of Gordonia terrae NBRC 100016.</title>
        <authorList>
            <person name="Takarada H."/>
            <person name="Hosoyama A."/>
            <person name="Tsuchikane K."/>
            <person name="Katsumata H."/>
            <person name="Yamazaki S."/>
            <person name="Fujita N."/>
        </authorList>
    </citation>
    <scope>NUCLEOTIDE SEQUENCE [LARGE SCALE GENOMIC DNA]</scope>
    <source>
        <strain evidence="1 2">NBRC 100016</strain>
    </source>
</reference>
<accession>A0ABQ0HKC4</accession>